<sequence>MMKKKRRFYTTGIITVILLAGGLLFLQKEQSEANALDADKLSNTKHITRDSSVEGKTYQETITIAAIGDVLIHDTVFEDARTTDSFDFKPMLAPVKEALMKPDILLANQETILGGIELGLSGYPTFNSPREVGEALMDAGVDIVSTANNHTLDKGEKGIQSSMSYMTEVGLPYVGSFKDDEDKQRLRVLNHSGINIAYLSYTYGTNGIPVPEGKDFLVNLIDKAAMKEEIHRAREVSDVVVMSIHWGNEYQRFPDTIQQELAQFIVDEGVDVVFGHHPHVLQPMEWLKAQDGRQALVIYSLGNFLSGQMWDYKDIGGMASVDIIKQVSPSGMSVELANPSFFPTFVSSKGQRNYKVVPLKQASDFGLENASAKYEEILTHMMDPLNVN</sequence>
<dbReference type="AlphaFoldDB" id="A0A1H7W5M5"/>
<gene>
    <name evidence="3" type="ORF">SAMN05192533_101279</name>
</gene>
<dbReference type="PANTHER" id="PTHR33393">
    <property type="entry name" value="POLYGLUTAMINE SYNTHESIS ACCESSORY PROTEIN RV0574C-RELATED"/>
    <property type="match status" value="1"/>
</dbReference>
<protein>
    <submittedName>
        <fullName evidence="3">Poly-gamma-glutamate synthesis protein (Capsule biosynthesis protein)</fullName>
    </submittedName>
</protein>
<dbReference type="InterPro" id="IPR052169">
    <property type="entry name" value="CW_Biosynth-Accessory"/>
</dbReference>
<evidence type="ECO:0000313" key="3">
    <source>
        <dbReference type="EMBL" id="SEM16816.1"/>
    </source>
</evidence>
<dbReference type="InterPro" id="IPR019079">
    <property type="entry name" value="Capsule_synth_CapA"/>
</dbReference>
<dbReference type="Gene3D" id="3.60.21.10">
    <property type="match status" value="1"/>
</dbReference>
<keyword evidence="4" id="KW-1185">Reference proteome</keyword>
<dbReference type="OrthoDB" id="9810906at2"/>
<reference evidence="4" key="1">
    <citation type="submission" date="2016-10" db="EMBL/GenBank/DDBJ databases">
        <authorList>
            <person name="Varghese N."/>
            <person name="Submissions S."/>
        </authorList>
    </citation>
    <scope>NUCLEOTIDE SEQUENCE [LARGE SCALE GENOMIC DNA]</scope>
    <source>
        <strain evidence="4">B48,IBRC-M 10115,DSM 25386,CECT 8001</strain>
    </source>
</reference>
<dbReference type="CDD" id="cd07381">
    <property type="entry name" value="MPP_CapA"/>
    <property type="match status" value="1"/>
</dbReference>
<accession>A0A1H7W5M5</accession>
<dbReference type="Pfam" id="PF09587">
    <property type="entry name" value="PGA_cap"/>
    <property type="match status" value="1"/>
</dbReference>
<dbReference type="EMBL" id="FOBW01000001">
    <property type="protein sequence ID" value="SEM16816.1"/>
    <property type="molecule type" value="Genomic_DNA"/>
</dbReference>
<evidence type="ECO:0000313" key="4">
    <source>
        <dbReference type="Proteomes" id="UP000198553"/>
    </source>
</evidence>
<dbReference type="SUPFAM" id="SSF56300">
    <property type="entry name" value="Metallo-dependent phosphatases"/>
    <property type="match status" value="1"/>
</dbReference>
<proteinExistence type="inferred from homology"/>
<dbReference type="PANTHER" id="PTHR33393:SF12">
    <property type="entry name" value="CAPSULE BIOSYNTHESIS PROTEIN CAPA"/>
    <property type="match status" value="1"/>
</dbReference>
<evidence type="ECO:0000256" key="1">
    <source>
        <dbReference type="ARBA" id="ARBA00005662"/>
    </source>
</evidence>
<organism evidence="3 4">
    <name type="scientific">Mesobacillus persicus</name>
    <dbReference type="NCBI Taxonomy" id="930146"/>
    <lineage>
        <taxon>Bacteria</taxon>
        <taxon>Bacillati</taxon>
        <taxon>Bacillota</taxon>
        <taxon>Bacilli</taxon>
        <taxon>Bacillales</taxon>
        <taxon>Bacillaceae</taxon>
        <taxon>Mesobacillus</taxon>
    </lineage>
</organism>
<dbReference type="Proteomes" id="UP000198553">
    <property type="component" value="Unassembled WGS sequence"/>
</dbReference>
<name>A0A1H7W5M5_9BACI</name>
<dbReference type="SMART" id="SM00854">
    <property type="entry name" value="PGA_cap"/>
    <property type="match status" value="1"/>
</dbReference>
<feature type="domain" description="Capsule synthesis protein CapA" evidence="2">
    <location>
        <begin position="63"/>
        <end position="308"/>
    </location>
</feature>
<dbReference type="STRING" id="930146.SAMN05192533_101279"/>
<dbReference type="InterPro" id="IPR029052">
    <property type="entry name" value="Metallo-depent_PP-like"/>
</dbReference>
<comment type="similarity">
    <text evidence="1">Belongs to the CapA family.</text>
</comment>
<evidence type="ECO:0000259" key="2">
    <source>
        <dbReference type="SMART" id="SM00854"/>
    </source>
</evidence>